<name>A0A225VH84_9STRA</name>
<proteinExistence type="predicted"/>
<evidence type="ECO:0000256" key="1">
    <source>
        <dbReference type="SAM" id="MobiDB-lite"/>
    </source>
</evidence>
<dbReference type="AlphaFoldDB" id="A0A225VH84"/>
<keyword evidence="3" id="KW-1185">Reference proteome</keyword>
<dbReference type="EMBL" id="NBNE01004785">
    <property type="protein sequence ID" value="OWZ04763.1"/>
    <property type="molecule type" value="Genomic_DNA"/>
</dbReference>
<feature type="compositionally biased region" description="Basic residues" evidence="1">
    <location>
        <begin position="50"/>
        <end position="61"/>
    </location>
</feature>
<feature type="compositionally biased region" description="Polar residues" evidence="1">
    <location>
        <begin position="1"/>
        <end position="16"/>
    </location>
</feature>
<comment type="caution">
    <text evidence="2">The sequence shown here is derived from an EMBL/GenBank/DDBJ whole genome shotgun (WGS) entry which is preliminary data.</text>
</comment>
<evidence type="ECO:0000313" key="3">
    <source>
        <dbReference type="Proteomes" id="UP000198211"/>
    </source>
</evidence>
<dbReference type="Proteomes" id="UP000198211">
    <property type="component" value="Unassembled WGS sequence"/>
</dbReference>
<organism evidence="2 3">
    <name type="scientific">Phytophthora megakarya</name>
    <dbReference type="NCBI Taxonomy" id="4795"/>
    <lineage>
        <taxon>Eukaryota</taxon>
        <taxon>Sar</taxon>
        <taxon>Stramenopiles</taxon>
        <taxon>Oomycota</taxon>
        <taxon>Peronosporomycetes</taxon>
        <taxon>Peronosporales</taxon>
        <taxon>Peronosporaceae</taxon>
        <taxon>Phytophthora</taxon>
    </lineage>
</organism>
<dbReference type="OrthoDB" id="108851at2759"/>
<accession>A0A225VH84</accession>
<gene>
    <name evidence="2" type="ORF">PHMEG_00023280</name>
</gene>
<sequence length="413" mass="47464">MFSPFTSTIASETPSQRYDRDSTACSPTCSDKSSENDDELLVSLFEQPKLRHSPHRNHGRGNRPFPYTRSKSRWRKRPNDELKHLRFQVIELENLIATLTHSESRMRLLTNYPTAVNDDQLQALRSLREESHNRKLKAALDENRKLRAMVASHYQVAQCLQAAVDDQIRVRARKLVWPTSAAASDKLIFALLDEEKERQYAVLDQVLEESGISQVFHPMYSSLQLDRPGKRVSFQHNEVRMLPFGVSTVAQSLRHCLSYGSRVGPSKHCREIHMYDKYFHAVTVDKVELPGSQPTEVNSKVLQLCVTKPENTVVMWSGYVEYKGSNFIRLLEKTWIVMESIPLEKMGMVTTGGNTHGTLMRVVVRLTPVETECGMQKTEDIEEMANVVINTYQRNGQRMFQAMLEQMRDTTRT</sequence>
<reference evidence="3" key="1">
    <citation type="submission" date="2017-03" db="EMBL/GenBank/DDBJ databases">
        <title>Phytopthora megakarya and P. palmivora, two closely related causual agents of cacao black pod achieved similar genome size and gene model numbers by different mechanisms.</title>
        <authorList>
            <person name="Ali S."/>
            <person name="Shao J."/>
            <person name="Larry D.J."/>
            <person name="Kronmiller B."/>
            <person name="Shen D."/>
            <person name="Strem M.D."/>
            <person name="Melnick R.L."/>
            <person name="Guiltinan M.J."/>
            <person name="Tyler B.M."/>
            <person name="Meinhardt L.W."/>
            <person name="Bailey B.A."/>
        </authorList>
    </citation>
    <scope>NUCLEOTIDE SEQUENCE [LARGE SCALE GENOMIC DNA]</scope>
    <source>
        <strain evidence="3">zdho120</strain>
    </source>
</reference>
<evidence type="ECO:0000313" key="2">
    <source>
        <dbReference type="EMBL" id="OWZ04763.1"/>
    </source>
</evidence>
<protein>
    <recommendedName>
        <fullName evidence="4">M96 mating-specific protein</fullName>
    </recommendedName>
</protein>
<evidence type="ECO:0008006" key="4">
    <source>
        <dbReference type="Google" id="ProtNLM"/>
    </source>
</evidence>
<feature type="region of interest" description="Disordered" evidence="1">
    <location>
        <begin position="1"/>
        <end position="74"/>
    </location>
</feature>